<dbReference type="AlphaFoldDB" id="A0A919JDK4"/>
<keyword evidence="2" id="KW-0472">Membrane</keyword>
<dbReference type="Proteomes" id="UP000647172">
    <property type="component" value="Unassembled WGS sequence"/>
</dbReference>
<feature type="compositionally biased region" description="Low complexity" evidence="1">
    <location>
        <begin position="146"/>
        <end position="158"/>
    </location>
</feature>
<dbReference type="EMBL" id="BOMQ01000025">
    <property type="protein sequence ID" value="GIE48461.1"/>
    <property type="molecule type" value="Genomic_DNA"/>
</dbReference>
<accession>A0A919JDK4</accession>
<organism evidence="3 4">
    <name type="scientific">Actinoplanes nipponensis</name>
    <dbReference type="NCBI Taxonomy" id="135950"/>
    <lineage>
        <taxon>Bacteria</taxon>
        <taxon>Bacillati</taxon>
        <taxon>Actinomycetota</taxon>
        <taxon>Actinomycetes</taxon>
        <taxon>Micromonosporales</taxon>
        <taxon>Micromonosporaceae</taxon>
        <taxon>Actinoplanes</taxon>
    </lineage>
</organism>
<name>A0A919JDK4_9ACTN</name>
<feature type="compositionally biased region" description="Low complexity" evidence="1">
    <location>
        <begin position="228"/>
        <end position="238"/>
    </location>
</feature>
<keyword evidence="2" id="KW-1133">Transmembrane helix</keyword>
<evidence type="ECO:0000313" key="4">
    <source>
        <dbReference type="Proteomes" id="UP000647172"/>
    </source>
</evidence>
<feature type="region of interest" description="Disordered" evidence="1">
    <location>
        <begin position="207"/>
        <end position="254"/>
    </location>
</feature>
<evidence type="ECO:0000256" key="2">
    <source>
        <dbReference type="SAM" id="Phobius"/>
    </source>
</evidence>
<sequence>MRRVRRIGLSEADRLVAGARPDPGMEGLAGLLDAARASTPGEDLAGERAAVAGFLAARQRAVPTAPPRRKNREARTFAMTVALGFAVLTFGGTALAARTGSLPPAAQERAHALFSGVGVPPPPAPVPATSAPPTTGRAVPSPTPAPSRTATPAPSATAATELCRVWDAAGQDPPGRDVPAEVRRSLAAAAGGVPRIDGFCAALLGEASRSSSAGAPASSGTPPGPGKPAGKPSAPGKPTVTPSHPGKGNGHTKK</sequence>
<comment type="caution">
    <text evidence="3">The sequence shown here is derived from an EMBL/GenBank/DDBJ whole genome shotgun (WGS) entry which is preliminary data.</text>
</comment>
<reference evidence="3" key="1">
    <citation type="submission" date="2021-01" db="EMBL/GenBank/DDBJ databases">
        <title>Whole genome shotgun sequence of Actinoplanes nipponensis NBRC 14063.</title>
        <authorList>
            <person name="Komaki H."/>
            <person name="Tamura T."/>
        </authorList>
    </citation>
    <scope>NUCLEOTIDE SEQUENCE</scope>
    <source>
        <strain evidence="3">NBRC 14063</strain>
    </source>
</reference>
<keyword evidence="2" id="KW-0812">Transmembrane</keyword>
<protein>
    <submittedName>
        <fullName evidence="3">Uncharacterized protein</fullName>
    </submittedName>
</protein>
<feature type="transmembrane region" description="Helical" evidence="2">
    <location>
        <begin position="77"/>
        <end position="97"/>
    </location>
</feature>
<gene>
    <name evidence="3" type="ORF">Ani05nite_19950</name>
</gene>
<keyword evidence="4" id="KW-1185">Reference proteome</keyword>
<evidence type="ECO:0000313" key="3">
    <source>
        <dbReference type="EMBL" id="GIE48461.1"/>
    </source>
</evidence>
<proteinExistence type="predicted"/>
<feature type="region of interest" description="Disordered" evidence="1">
    <location>
        <begin position="121"/>
        <end position="158"/>
    </location>
</feature>
<feature type="compositionally biased region" description="Low complexity" evidence="1">
    <location>
        <begin position="207"/>
        <end position="221"/>
    </location>
</feature>
<evidence type="ECO:0000256" key="1">
    <source>
        <dbReference type="SAM" id="MobiDB-lite"/>
    </source>
</evidence>
<feature type="compositionally biased region" description="Low complexity" evidence="1">
    <location>
        <begin position="127"/>
        <end position="136"/>
    </location>
</feature>